<dbReference type="Pfam" id="PF07866">
    <property type="entry name" value="DUF1653"/>
    <property type="match status" value="1"/>
</dbReference>
<dbReference type="InterPro" id="IPR037135">
    <property type="entry name" value="DUF1653-like_dom_sf"/>
</dbReference>
<dbReference type="InterPro" id="IPR023387">
    <property type="entry name" value="DUF1653-like_dom"/>
</dbReference>
<gene>
    <name evidence="2" type="ORF">AXI58_10555</name>
</gene>
<dbReference type="STRING" id="1793963.AXI58_10555"/>
<name>A0A150FAT3_9BACI</name>
<proteinExistence type="predicted"/>
<dbReference type="Gene3D" id="2.30.30.320">
    <property type="entry name" value="DUF1653-like domain"/>
    <property type="match status" value="1"/>
</dbReference>
<evidence type="ECO:0000313" key="3">
    <source>
        <dbReference type="Proteomes" id="UP000075430"/>
    </source>
</evidence>
<organism evidence="2 3">
    <name type="scientific">Bacillus nakamurai</name>
    <dbReference type="NCBI Taxonomy" id="1793963"/>
    <lineage>
        <taxon>Bacteria</taxon>
        <taxon>Bacillati</taxon>
        <taxon>Bacillota</taxon>
        <taxon>Bacilli</taxon>
        <taxon>Bacillales</taxon>
        <taxon>Bacillaceae</taxon>
        <taxon>Bacillus</taxon>
    </lineage>
</organism>
<evidence type="ECO:0000313" key="2">
    <source>
        <dbReference type="EMBL" id="KXZ22419.1"/>
    </source>
</evidence>
<protein>
    <recommendedName>
        <fullName evidence="1">DUF1653 domain-containing protein</fullName>
    </recommendedName>
</protein>
<dbReference type="EMBL" id="LSBA01000005">
    <property type="protein sequence ID" value="KXZ22419.1"/>
    <property type="molecule type" value="Genomic_DNA"/>
</dbReference>
<sequence>MDTYEVVGCWFRHYKGGLYKVIGEVIHTETEEKLVTYEDQDGVLWARPKEMFFGNVAIDGKEIKRFTKIK</sequence>
<evidence type="ECO:0000259" key="1">
    <source>
        <dbReference type="Pfam" id="PF07866"/>
    </source>
</evidence>
<dbReference type="RefSeq" id="WP_061520762.1">
    <property type="nucleotide sequence ID" value="NZ_JARLZY010000019.1"/>
</dbReference>
<dbReference type="AlphaFoldDB" id="A0A150FAT3"/>
<reference evidence="3" key="1">
    <citation type="submission" date="2016-02" db="EMBL/GenBank/DDBJ databases">
        <authorList>
            <person name="Dunlap C."/>
        </authorList>
    </citation>
    <scope>NUCLEOTIDE SEQUENCE [LARGE SCALE GENOMIC DNA]</scope>
    <source>
        <strain evidence="3">NRRL B-41092</strain>
    </source>
</reference>
<feature type="domain" description="DUF1653" evidence="1">
    <location>
        <begin position="11"/>
        <end position="67"/>
    </location>
</feature>
<dbReference type="OrthoDB" id="371169at2"/>
<dbReference type="Proteomes" id="UP000075430">
    <property type="component" value="Unassembled WGS sequence"/>
</dbReference>
<keyword evidence="3" id="KW-1185">Reference proteome</keyword>
<accession>A0A150FAT3</accession>
<comment type="caution">
    <text evidence="2">The sequence shown here is derived from an EMBL/GenBank/DDBJ whole genome shotgun (WGS) entry which is preliminary data.</text>
</comment>